<dbReference type="Proteomes" id="UP000078492">
    <property type="component" value="Unassembled WGS sequence"/>
</dbReference>
<evidence type="ECO:0000313" key="1">
    <source>
        <dbReference type="EMBL" id="KYN20318.1"/>
    </source>
</evidence>
<name>A0A195E580_9HYME</name>
<proteinExistence type="predicted"/>
<reference evidence="1 2" key="1">
    <citation type="submission" date="2015-09" db="EMBL/GenBank/DDBJ databases">
        <title>Trachymyrmex cornetzi WGS genome.</title>
        <authorList>
            <person name="Nygaard S."/>
            <person name="Hu H."/>
            <person name="Boomsma J."/>
            <person name="Zhang G."/>
        </authorList>
    </citation>
    <scope>NUCLEOTIDE SEQUENCE [LARGE SCALE GENOMIC DNA]</scope>
    <source>
        <strain evidence="1">Tcor2-1</strain>
        <tissue evidence="1">Whole body</tissue>
    </source>
</reference>
<gene>
    <name evidence="1" type="ORF">ALC57_07222</name>
</gene>
<sequence length="96" mass="11103">MENLARSNVSQRTQEVEICLRLRLLREHAISFRMTTNALDTEALAMDDTGEAANDENYKLDTNSSNDRYASNLSSIPYRYFNGNNDVHKRKNNYIL</sequence>
<organism evidence="1 2">
    <name type="scientific">Trachymyrmex cornetzi</name>
    <dbReference type="NCBI Taxonomy" id="471704"/>
    <lineage>
        <taxon>Eukaryota</taxon>
        <taxon>Metazoa</taxon>
        <taxon>Ecdysozoa</taxon>
        <taxon>Arthropoda</taxon>
        <taxon>Hexapoda</taxon>
        <taxon>Insecta</taxon>
        <taxon>Pterygota</taxon>
        <taxon>Neoptera</taxon>
        <taxon>Endopterygota</taxon>
        <taxon>Hymenoptera</taxon>
        <taxon>Apocrita</taxon>
        <taxon>Aculeata</taxon>
        <taxon>Formicoidea</taxon>
        <taxon>Formicidae</taxon>
        <taxon>Myrmicinae</taxon>
        <taxon>Trachymyrmex</taxon>
    </lineage>
</organism>
<dbReference type="AlphaFoldDB" id="A0A195E580"/>
<protein>
    <submittedName>
        <fullName evidence="1">Uncharacterized protein</fullName>
    </submittedName>
</protein>
<accession>A0A195E580</accession>
<dbReference type="EMBL" id="KQ979608">
    <property type="protein sequence ID" value="KYN20318.1"/>
    <property type="molecule type" value="Genomic_DNA"/>
</dbReference>
<evidence type="ECO:0000313" key="2">
    <source>
        <dbReference type="Proteomes" id="UP000078492"/>
    </source>
</evidence>
<keyword evidence="2" id="KW-1185">Reference proteome</keyword>